<dbReference type="AlphaFoldDB" id="A0A918HS89"/>
<proteinExistence type="predicted"/>
<dbReference type="EMBL" id="BMSA01000049">
    <property type="protein sequence ID" value="GGT95677.1"/>
    <property type="molecule type" value="Genomic_DNA"/>
</dbReference>
<organism evidence="2 3">
    <name type="scientific">Streptomyces phaeofaciens</name>
    <dbReference type="NCBI Taxonomy" id="68254"/>
    <lineage>
        <taxon>Bacteria</taxon>
        <taxon>Bacillati</taxon>
        <taxon>Actinomycetota</taxon>
        <taxon>Actinomycetes</taxon>
        <taxon>Kitasatosporales</taxon>
        <taxon>Streptomycetaceae</taxon>
        <taxon>Streptomyces</taxon>
    </lineage>
</organism>
<dbReference type="Proteomes" id="UP000646776">
    <property type="component" value="Unassembled WGS sequence"/>
</dbReference>
<feature type="region of interest" description="Disordered" evidence="1">
    <location>
        <begin position="1"/>
        <end position="45"/>
    </location>
</feature>
<evidence type="ECO:0000313" key="3">
    <source>
        <dbReference type="Proteomes" id="UP000646776"/>
    </source>
</evidence>
<feature type="region of interest" description="Disordered" evidence="1">
    <location>
        <begin position="67"/>
        <end position="86"/>
    </location>
</feature>
<gene>
    <name evidence="2" type="ORF">GCM10010226_86680</name>
</gene>
<comment type="caution">
    <text evidence="2">The sequence shown here is derived from an EMBL/GenBank/DDBJ whole genome shotgun (WGS) entry which is preliminary data.</text>
</comment>
<reference evidence="2" key="2">
    <citation type="submission" date="2020-09" db="EMBL/GenBank/DDBJ databases">
        <authorList>
            <person name="Sun Q."/>
            <person name="Ohkuma M."/>
        </authorList>
    </citation>
    <scope>NUCLEOTIDE SEQUENCE</scope>
    <source>
        <strain evidence="2">JCM 4125</strain>
    </source>
</reference>
<reference evidence="2" key="1">
    <citation type="journal article" date="2014" name="Int. J. Syst. Evol. Microbiol.">
        <title>Complete genome sequence of Corynebacterium casei LMG S-19264T (=DSM 44701T), isolated from a smear-ripened cheese.</title>
        <authorList>
            <consortium name="US DOE Joint Genome Institute (JGI-PGF)"/>
            <person name="Walter F."/>
            <person name="Albersmeier A."/>
            <person name="Kalinowski J."/>
            <person name="Ruckert C."/>
        </authorList>
    </citation>
    <scope>NUCLEOTIDE SEQUENCE</scope>
    <source>
        <strain evidence="2">JCM 4125</strain>
    </source>
</reference>
<accession>A0A918HS89</accession>
<keyword evidence="3" id="KW-1185">Reference proteome</keyword>
<name>A0A918HS89_9ACTN</name>
<sequence>MGSALDAGWCRDAVPAGLGPGTVQNPRAPHGRNPRTPHRSEPVPPLVRTAAERCGWRGVSRGGILPAEARHEEGSGIRSGPKPQVSHIRWVFRSGFQARGK</sequence>
<protein>
    <submittedName>
        <fullName evidence="2">Uncharacterized protein</fullName>
    </submittedName>
</protein>
<evidence type="ECO:0000256" key="1">
    <source>
        <dbReference type="SAM" id="MobiDB-lite"/>
    </source>
</evidence>
<evidence type="ECO:0000313" key="2">
    <source>
        <dbReference type="EMBL" id="GGT95677.1"/>
    </source>
</evidence>